<dbReference type="GO" id="GO:0006506">
    <property type="term" value="P:GPI anchor biosynthetic process"/>
    <property type="evidence" value="ECO:0007669"/>
    <property type="project" value="TreeGrafter"/>
</dbReference>
<dbReference type="InterPro" id="IPR036691">
    <property type="entry name" value="Endo/exonu/phosph_ase_sf"/>
</dbReference>
<dbReference type="EMBL" id="SHKW01000002">
    <property type="protein sequence ID" value="RZU35552.1"/>
    <property type="molecule type" value="Genomic_DNA"/>
</dbReference>
<keyword evidence="2" id="KW-0540">Nuclease</keyword>
<evidence type="ECO:0000313" key="2">
    <source>
        <dbReference type="EMBL" id="RZU35552.1"/>
    </source>
</evidence>
<dbReference type="Gene3D" id="3.60.10.10">
    <property type="entry name" value="Endonuclease/exonuclease/phosphatase"/>
    <property type="match status" value="1"/>
</dbReference>
<comment type="caution">
    <text evidence="2">The sequence shown here is derived from an EMBL/GenBank/DDBJ whole genome shotgun (WGS) entry which is preliminary data.</text>
</comment>
<feature type="domain" description="Endonuclease/exonuclease/phosphatase" evidence="1">
    <location>
        <begin position="29"/>
        <end position="268"/>
    </location>
</feature>
<dbReference type="Proteomes" id="UP000292958">
    <property type="component" value="Unassembled WGS sequence"/>
</dbReference>
<dbReference type="PANTHER" id="PTHR14859">
    <property type="entry name" value="CALCOFLUOR WHITE HYPERSENSITIVE PROTEIN PRECURSOR"/>
    <property type="match status" value="1"/>
</dbReference>
<accession>A0A4Q7YDX6</accession>
<gene>
    <name evidence="2" type="ORF">BDD14_5615</name>
</gene>
<organism evidence="2 3">
    <name type="scientific">Edaphobacter modestus</name>
    <dbReference type="NCBI Taxonomy" id="388466"/>
    <lineage>
        <taxon>Bacteria</taxon>
        <taxon>Pseudomonadati</taxon>
        <taxon>Acidobacteriota</taxon>
        <taxon>Terriglobia</taxon>
        <taxon>Terriglobales</taxon>
        <taxon>Acidobacteriaceae</taxon>
        <taxon>Edaphobacter</taxon>
    </lineage>
</organism>
<dbReference type="PANTHER" id="PTHR14859:SF1">
    <property type="entry name" value="PGAP2-INTERACTING PROTEIN"/>
    <property type="match status" value="1"/>
</dbReference>
<keyword evidence="2" id="KW-0378">Hydrolase</keyword>
<dbReference type="InterPro" id="IPR051916">
    <property type="entry name" value="GPI-anchor_lipid_remodeler"/>
</dbReference>
<reference evidence="2 3" key="1">
    <citation type="submission" date="2019-02" db="EMBL/GenBank/DDBJ databases">
        <title>Genomic Encyclopedia of Archaeal and Bacterial Type Strains, Phase II (KMG-II): from individual species to whole genera.</title>
        <authorList>
            <person name="Goeker M."/>
        </authorList>
    </citation>
    <scope>NUCLEOTIDE SEQUENCE [LARGE SCALE GENOMIC DNA]</scope>
    <source>
        <strain evidence="2 3">DSM 18101</strain>
    </source>
</reference>
<keyword evidence="2" id="KW-0269">Exonuclease</keyword>
<proteinExistence type="predicted"/>
<dbReference type="InterPro" id="IPR005135">
    <property type="entry name" value="Endo/exonuclease/phosphatase"/>
</dbReference>
<dbReference type="Pfam" id="PF03372">
    <property type="entry name" value="Exo_endo_phos"/>
    <property type="match status" value="1"/>
</dbReference>
<keyword evidence="3" id="KW-1185">Reference proteome</keyword>
<dbReference type="GO" id="GO:0016020">
    <property type="term" value="C:membrane"/>
    <property type="evidence" value="ECO:0007669"/>
    <property type="project" value="GOC"/>
</dbReference>
<dbReference type="AlphaFoldDB" id="A0A4Q7YDX6"/>
<name>A0A4Q7YDX6_9BACT</name>
<evidence type="ECO:0000259" key="1">
    <source>
        <dbReference type="Pfam" id="PF03372"/>
    </source>
</evidence>
<protein>
    <submittedName>
        <fullName evidence="2">Endonuclease/exonuclease/phosphatase family metal-dependent hydrolase</fullName>
    </submittedName>
</protein>
<sequence>MSPKEIIAENFSPSQWLSWPRSSIRVIDWNIDRGLQLRSIIDFLGDANADILILQEVDINARRTNRLNIAQEIARKLRLNYVFGREFVELTQGSDTSPAWHGQATLSRWKLSNPRLIRFQQQSNFWRPRWYLPKTEPFQERLGGRLALVSEINISGVSVVSYNLHLESRGNDELRLAQLDEVLRDARSYEPARLKVIAGDLNLNASQPSPANAITGNGFINAVPTGRVATTPGRHLLEPGRHIDWAFVRGSVQVNKGRVHNSIKASDHYPISFEIGLSSGR</sequence>
<dbReference type="RefSeq" id="WP_165420317.1">
    <property type="nucleotide sequence ID" value="NZ_SHKW01000002.1"/>
</dbReference>
<keyword evidence="2" id="KW-0255">Endonuclease</keyword>
<evidence type="ECO:0000313" key="3">
    <source>
        <dbReference type="Proteomes" id="UP000292958"/>
    </source>
</evidence>
<dbReference type="SUPFAM" id="SSF56219">
    <property type="entry name" value="DNase I-like"/>
    <property type="match status" value="1"/>
</dbReference>
<dbReference type="GO" id="GO:0004527">
    <property type="term" value="F:exonuclease activity"/>
    <property type="evidence" value="ECO:0007669"/>
    <property type="project" value="UniProtKB-KW"/>
</dbReference>
<dbReference type="GO" id="GO:0004519">
    <property type="term" value="F:endonuclease activity"/>
    <property type="evidence" value="ECO:0007669"/>
    <property type="project" value="UniProtKB-KW"/>
</dbReference>